<evidence type="ECO:0000256" key="1">
    <source>
        <dbReference type="SAM" id="MobiDB-lite"/>
    </source>
</evidence>
<keyword evidence="3" id="KW-1185">Reference proteome</keyword>
<name>A0A6P4ZSY0_BRABE</name>
<protein>
    <submittedName>
        <fullName evidence="4">CREB3 regulatory factor-like isoform X1</fullName>
    </submittedName>
</protein>
<sequence length="714" mass="78208">MANHTADESSGLWTELAFRSVKVAPFSEENVEDASHEFYLRFLLAAAPGTTPGLQQEPVSSTSSQPNALYRLAPAVQAGCHVIGQDSATATTQTGPDQPPPNASMPQPSISSMEASYADPFSECGMSFSPVDQTLHPELYASSPPCAMYDADEQPCWEMSLKDKLDYSIGKNRWGCDDLMSSTGTVDSDLLSSFKCEKSDGLWGSHESDFFGIDDTSSPYQDKIDISHTPTLAELNSEDSQSIFESLIHPDLQEFLGQTSVKREKKPSPSLTAVASLPSTLQTTPAVKQSTTTRVANNVDQDFAGTFQVQYHASAPGVPPAPTTHTISRPQTLPCEADMQPCMPDQTNCSQLQQLLVKPSIPTRVQAPRIQAVVDPNKVMPAVAVATTSSSVEVERKWEEVKNFLEGPDTASQQSKPELQSVKTEEHNYSMFAGESGTAGDVYEPKEEDMDSDHDEGFDSDQGSEEEEEGDDNSGDSMSEPGTPTLDGCSPSGTGRKRQRFFWEYGEHHQPVPRTIKEKIKDESKVIDPDTPANLHLQEKSEVFNPALTKGASKKIRRGDTEDLTPNPRKLILIGEELRKLNKTINELTPVSELPLSVRPKSRKEKNKLASRACRLKKKAQHEANKIKLQGLESEYGKLCTALKAIKREMAQTVGSEERQDGELAYRVDKILKTVMGKNPMVAGHTGEFVNRVLDSAQVGDRRNLLVTLGDACL</sequence>
<proteinExistence type="predicted"/>
<reference evidence="4" key="1">
    <citation type="submission" date="2025-08" db="UniProtKB">
        <authorList>
            <consortium name="RefSeq"/>
        </authorList>
    </citation>
    <scope>IDENTIFICATION</scope>
    <source>
        <tissue evidence="4">Gonad</tissue>
    </source>
</reference>
<dbReference type="InterPro" id="IPR046347">
    <property type="entry name" value="bZIP_sf"/>
</dbReference>
<feature type="region of interest" description="Disordered" evidence="1">
    <location>
        <begin position="88"/>
        <end position="112"/>
    </location>
</feature>
<evidence type="ECO:0000259" key="2">
    <source>
        <dbReference type="PROSITE" id="PS00036"/>
    </source>
</evidence>
<dbReference type="GO" id="GO:0000981">
    <property type="term" value="F:DNA-binding transcription factor activity, RNA polymerase II-specific"/>
    <property type="evidence" value="ECO:0007669"/>
    <property type="project" value="TreeGrafter"/>
</dbReference>
<dbReference type="GO" id="GO:0005634">
    <property type="term" value="C:nucleus"/>
    <property type="evidence" value="ECO:0007669"/>
    <property type="project" value="TreeGrafter"/>
</dbReference>
<dbReference type="InterPro" id="IPR039165">
    <property type="entry name" value="CREBRF"/>
</dbReference>
<evidence type="ECO:0000313" key="3">
    <source>
        <dbReference type="Proteomes" id="UP000515135"/>
    </source>
</evidence>
<dbReference type="GeneID" id="109485248"/>
<dbReference type="OrthoDB" id="8931646at2759"/>
<dbReference type="GO" id="GO:0006986">
    <property type="term" value="P:response to unfolded protein"/>
    <property type="evidence" value="ECO:0007669"/>
    <property type="project" value="InterPro"/>
</dbReference>
<evidence type="ECO:0000313" key="4">
    <source>
        <dbReference type="RefSeq" id="XP_019644265.1"/>
    </source>
</evidence>
<dbReference type="SUPFAM" id="SSF57959">
    <property type="entry name" value="Leucine zipper domain"/>
    <property type="match status" value="1"/>
</dbReference>
<dbReference type="PANTHER" id="PTHR21552:SF2">
    <property type="entry name" value="CREB3 REGULATORY FACTOR"/>
    <property type="match status" value="1"/>
</dbReference>
<dbReference type="CDD" id="cd14809">
    <property type="entry name" value="bZIP_AUREO-like"/>
    <property type="match status" value="1"/>
</dbReference>
<dbReference type="AlphaFoldDB" id="A0A6P4ZSY0"/>
<accession>A0A6P4ZSY0</accession>
<feature type="domain" description="BZIP" evidence="2">
    <location>
        <begin position="603"/>
        <end position="617"/>
    </location>
</feature>
<gene>
    <name evidence="4" type="primary">LOC109485248</name>
</gene>
<dbReference type="GO" id="GO:0000977">
    <property type="term" value="F:RNA polymerase II transcription regulatory region sequence-specific DNA binding"/>
    <property type="evidence" value="ECO:0007669"/>
    <property type="project" value="TreeGrafter"/>
</dbReference>
<feature type="region of interest" description="Disordered" evidence="1">
    <location>
        <begin position="427"/>
        <end position="496"/>
    </location>
</feature>
<dbReference type="RefSeq" id="XP_019644265.1">
    <property type="nucleotide sequence ID" value="XM_019788706.1"/>
</dbReference>
<dbReference type="PANTHER" id="PTHR21552">
    <property type="entry name" value="ADULT RETINA PROTEIN"/>
    <property type="match status" value="1"/>
</dbReference>
<feature type="compositionally biased region" description="Acidic residues" evidence="1">
    <location>
        <begin position="446"/>
        <end position="474"/>
    </location>
</feature>
<dbReference type="KEGG" id="bbel:109485248"/>
<dbReference type="InterPro" id="IPR004827">
    <property type="entry name" value="bZIP"/>
</dbReference>
<dbReference type="PROSITE" id="PS00036">
    <property type="entry name" value="BZIP_BASIC"/>
    <property type="match status" value="1"/>
</dbReference>
<organism evidence="3 4">
    <name type="scientific">Branchiostoma belcheri</name>
    <name type="common">Amphioxus</name>
    <dbReference type="NCBI Taxonomy" id="7741"/>
    <lineage>
        <taxon>Eukaryota</taxon>
        <taxon>Metazoa</taxon>
        <taxon>Chordata</taxon>
        <taxon>Cephalochordata</taxon>
        <taxon>Leptocardii</taxon>
        <taxon>Amphioxiformes</taxon>
        <taxon>Branchiostomatidae</taxon>
        <taxon>Branchiostoma</taxon>
    </lineage>
</organism>
<dbReference type="Proteomes" id="UP000515135">
    <property type="component" value="Unplaced"/>
</dbReference>